<keyword evidence="11" id="KW-1185">Reference proteome</keyword>
<evidence type="ECO:0000313" key="11">
    <source>
        <dbReference type="Proteomes" id="UP000272942"/>
    </source>
</evidence>
<protein>
    <submittedName>
        <fullName evidence="12">TLC domain-containing protein</fullName>
    </submittedName>
</protein>
<dbReference type="PANTHER" id="PTHR12560:SF58">
    <property type="entry name" value="CERAMIDE SYNTHASE 1"/>
    <property type="match status" value="1"/>
</dbReference>
<evidence type="ECO:0000259" key="9">
    <source>
        <dbReference type="PROSITE" id="PS50922"/>
    </source>
</evidence>
<comment type="pathway">
    <text evidence="3">Sphingolipid metabolism.</text>
</comment>
<evidence type="ECO:0000256" key="5">
    <source>
        <dbReference type="ARBA" id="ARBA00022989"/>
    </source>
</evidence>
<dbReference type="InterPro" id="IPR016439">
    <property type="entry name" value="Lag1/Lac1-like"/>
</dbReference>
<dbReference type="InterPro" id="IPR006634">
    <property type="entry name" value="TLC-dom"/>
</dbReference>
<dbReference type="PROSITE" id="PS50922">
    <property type="entry name" value="TLC"/>
    <property type="match status" value="1"/>
</dbReference>
<dbReference type="SMART" id="SM00724">
    <property type="entry name" value="TLC"/>
    <property type="match status" value="1"/>
</dbReference>
<feature type="transmembrane region" description="Helical" evidence="8">
    <location>
        <begin position="141"/>
        <end position="162"/>
    </location>
</feature>
<dbReference type="GO" id="GO:0016020">
    <property type="term" value="C:membrane"/>
    <property type="evidence" value="ECO:0007669"/>
    <property type="project" value="UniProtKB-SubCell"/>
</dbReference>
<dbReference type="UniPathway" id="UPA00222"/>
<evidence type="ECO:0000256" key="1">
    <source>
        <dbReference type="ARBA" id="ARBA00004141"/>
    </source>
</evidence>
<evidence type="ECO:0000256" key="4">
    <source>
        <dbReference type="ARBA" id="ARBA00022692"/>
    </source>
</evidence>
<name>A0A183AKG4_9TREM</name>
<dbReference type="Proteomes" id="UP000272942">
    <property type="component" value="Unassembled WGS sequence"/>
</dbReference>
<reference evidence="10 11" key="2">
    <citation type="submission" date="2018-11" db="EMBL/GenBank/DDBJ databases">
        <authorList>
            <consortium name="Pathogen Informatics"/>
        </authorList>
    </citation>
    <scope>NUCLEOTIDE SEQUENCE [LARGE SCALE GENOMIC DNA]</scope>
    <source>
        <strain evidence="10 11">Egypt</strain>
    </source>
</reference>
<proteinExistence type="predicted"/>
<reference evidence="12" key="1">
    <citation type="submission" date="2016-06" db="UniProtKB">
        <authorList>
            <consortium name="WormBaseParasite"/>
        </authorList>
    </citation>
    <scope>IDENTIFICATION</scope>
</reference>
<dbReference type="EMBL" id="UZAN01044614">
    <property type="protein sequence ID" value="VDP81140.1"/>
    <property type="molecule type" value="Genomic_DNA"/>
</dbReference>
<evidence type="ECO:0000313" key="12">
    <source>
        <dbReference type="WBParaSite" id="ECPE_0000746501-mRNA-1"/>
    </source>
</evidence>
<evidence type="ECO:0000256" key="3">
    <source>
        <dbReference type="ARBA" id="ARBA00004991"/>
    </source>
</evidence>
<feature type="domain" description="TLC" evidence="9">
    <location>
        <begin position="1"/>
        <end position="168"/>
    </location>
</feature>
<feature type="transmembrane region" description="Helical" evidence="8">
    <location>
        <begin position="97"/>
        <end position="117"/>
    </location>
</feature>
<comment type="pathway">
    <text evidence="2">Lipid metabolism; sphingolipid metabolism.</text>
</comment>
<evidence type="ECO:0000313" key="10">
    <source>
        <dbReference type="EMBL" id="VDP81140.1"/>
    </source>
</evidence>
<organism evidence="12">
    <name type="scientific">Echinostoma caproni</name>
    <dbReference type="NCBI Taxonomy" id="27848"/>
    <lineage>
        <taxon>Eukaryota</taxon>
        <taxon>Metazoa</taxon>
        <taxon>Spiralia</taxon>
        <taxon>Lophotrochozoa</taxon>
        <taxon>Platyhelminthes</taxon>
        <taxon>Trematoda</taxon>
        <taxon>Digenea</taxon>
        <taxon>Plagiorchiida</taxon>
        <taxon>Echinostomata</taxon>
        <taxon>Echinostomatoidea</taxon>
        <taxon>Echinostomatidae</taxon>
        <taxon>Echinostoma</taxon>
    </lineage>
</organism>
<dbReference type="AlphaFoldDB" id="A0A183AKG4"/>
<evidence type="ECO:0000256" key="2">
    <source>
        <dbReference type="ARBA" id="ARBA00004760"/>
    </source>
</evidence>
<dbReference type="GO" id="GO:0050291">
    <property type="term" value="F:sphingosine N-acyltransferase activity"/>
    <property type="evidence" value="ECO:0007669"/>
    <property type="project" value="InterPro"/>
</dbReference>
<dbReference type="GO" id="GO:0046513">
    <property type="term" value="P:ceramide biosynthetic process"/>
    <property type="evidence" value="ECO:0007669"/>
    <property type="project" value="InterPro"/>
</dbReference>
<dbReference type="WBParaSite" id="ECPE_0000746501-mRNA-1">
    <property type="protein sequence ID" value="ECPE_0000746501-mRNA-1"/>
    <property type="gene ID" value="ECPE_0000746501"/>
</dbReference>
<evidence type="ECO:0000256" key="7">
    <source>
        <dbReference type="PROSITE-ProRule" id="PRU00205"/>
    </source>
</evidence>
<comment type="subcellular location">
    <subcellularLocation>
        <location evidence="1">Membrane</location>
        <topology evidence="1">Multi-pass membrane protein</topology>
    </subcellularLocation>
</comment>
<keyword evidence="4 7" id="KW-0812">Transmembrane</keyword>
<gene>
    <name evidence="10" type="ORF">ECPE_LOCUS7449</name>
</gene>
<evidence type="ECO:0000256" key="8">
    <source>
        <dbReference type="SAM" id="Phobius"/>
    </source>
</evidence>
<accession>A0A183AKG4</accession>
<dbReference type="PANTHER" id="PTHR12560">
    <property type="entry name" value="LONGEVITY ASSURANCE FACTOR 1 LAG1"/>
    <property type="match status" value="1"/>
</dbReference>
<keyword evidence="5 8" id="KW-1133">Transmembrane helix</keyword>
<dbReference type="OrthoDB" id="537032at2759"/>
<evidence type="ECO:0000256" key="6">
    <source>
        <dbReference type="ARBA" id="ARBA00023136"/>
    </source>
</evidence>
<keyword evidence="6 7" id="KW-0472">Membrane</keyword>
<dbReference type="Pfam" id="PF03798">
    <property type="entry name" value="TRAM_LAG1_CLN8"/>
    <property type="match status" value="1"/>
</dbReference>
<feature type="transmembrane region" description="Helical" evidence="8">
    <location>
        <begin position="6"/>
        <end position="26"/>
    </location>
</feature>
<sequence length="168" mass="19751">MPLSRDALLIYWLQLSHYFLEFYATLRVNTKRADYIAHVVHHFVTIALLVGSFSMRFFYIGVFVLFLHDVSDVLLEATKLNVYFRERGGKTHRLNKILADIGFLAFTFSWALCRLYWYPVKVLYACGWCAVFHHGCVDPNIFWPFNGLLWILLVLHIYWFGVSECVAM</sequence>